<keyword evidence="4" id="KW-1185">Reference proteome</keyword>
<keyword evidence="3" id="KW-0808">Transferase</keyword>
<dbReference type="InterPro" id="IPR043128">
    <property type="entry name" value="Rev_trsase/Diguanyl_cyclase"/>
</dbReference>
<comment type="caution">
    <text evidence="3">The sequence shown here is derived from an EMBL/GenBank/DDBJ whole genome shotgun (WGS) entry which is preliminary data.</text>
</comment>
<reference evidence="3" key="1">
    <citation type="journal article" date="2022" name="Int. J. Mol. Sci.">
        <title>Draft Genome of Tanacetum Coccineum: Genomic Comparison of Closely Related Tanacetum-Family Plants.</title>
        <authorList>
            <person name="Yamashiro T."/>
            <person name="Shiraishi A."/>
            <person name="Nakayama K."/>
            <person name="Satake H."/>
        </authorList>
    </citation>
    <scope>NUCLEOTIDE SEQUENCE</scope>
</reference>
<dbReference type="Pfam" id="PF00078">
    <property type="entry name" value="RVT_1"/>
    <property type="match status" value="1"/>
</dbReference>
<keyword evidence="3" id="KW-0695">RNA-directed DNA polymerase</keyword>
<dbReference type="CDD" id="cd01647">
    <property type="entry name" value="RT_LTR"/>
    <property type="match status" value="1"/>
</dbReference>
<name>A0ABQ5FXE5_9ASTR</name>
<evidence type="ECO:0000259" key="2">
    <source>
        <dbReference type="Pfam" id="PF00078"/>
    </source>
</evidence>
<evidence type="ECO:0000313" key="4">
    <source>
        <dbReference type="Proteomes" id="UP001151760"/>
    </source>
</evidence>
<accession>A0ABQ5FXE5</accession>
<dbReference type="GO" id="GO:0003964">
    <property type="term" value="F:RNA-directed DNA polymerase activity"/>
    <property type="evidence" value="ECO:0007669"/>
    <property type="project" value="UniProtKB-KW"/>
</dbReference>
<sequence>MVPATAPLIGFSEEIIWPMRQILLPVKIGDAEHSTYTWMNYVVVRSPSSYNGIIRRLGVRGSATPSGTSPERPRRMPSSQRNKAIQEEVAKLVDAEIMKEVYYHSWLSNLVMVKKHDDSWRMCVDFKDLNKACPKDGYPLSEIDWKVESLCRYPFMCFLDAYKGYHQIKMAKEDEEKRAFITSQGIFCYSKMPFGLKNVGATYQQLVDKAF</sequence>
<evidence type="ECO:0000256" key="1">
    <source>
        <dbReference type="SAM" id="MobiDB-lite"/>
    </source>
</evidence>
<dbReference type="InterPro" id="IPR053134">
    <property type="entry name" value="RNA-dir_DNA_polymerase"/>
</dbReference>
<keyword evidence="3" id="KW-0548">Nucleotidyltransferase</keyword>
<dbReference type="PANTHER" id="PTHR24559:SF444">
    <property type="entry name" value="REVERSE TRANSCRIPTASE DOMAIN-CONTAINING PROTEIN"/>
    <property type="match status" value="1"/>
</dbReference>
<evidence type="ECO:0000313" key="3">
    <source>
        <dbReference type="EMBL" id="GJT67362.1"/>
    </source>
</evidence>
<organism evidence="3 4">
    <name type="scientific">Tanacetum coccineum</name>
    <dbReference type="NCBI Taxonomy" id="301880"/>
    <lineage>
        <taxon>Eukaryota</taxon>
        <taxon>Viridiplantae</taxon>
        <taxon>Streptophyta</taxon>
        <taxon>Embryophyta</taxon>
        <taxon>Tracheophyta</taxon>
        <taxon>Spermatophyta</taxon>
        <taxon>Magnoliopsida</taxon>
        <taxon>eudicotyledons</taxon>
        <taxon>Gunneridae</taxon>
        <taxon>Pentapetalae</taxon>
        <taxon>asterids</taxon>
        <taxon>campanulids</taxon>
        <taxon>Asterales</taxon>
        <taxon>Asteraceae</taxon>
        <taxon>Asteroideae</taxon>
        <taxon>Anthemideae</taxon>
        <taxon>Anthemidinae</taxon>
        <taxon>Tanacetum</taxon>
    </lineage>
</organism>
<feature type="domain" description="Reverse transcriptase" evidence="2">
    <location>
        <begin position="113"/>
        <end position="210"/>
    </location>
</feature>
<dbReference type="Gene3D" id="3.30.70.270">
    <property type="match status" value="1"/>
</dbReference>
<dbReference type="InterPro" id="IPR043502">
    <property type="entry name" value="DNA/RNA_pol_sf"/>
</dbReference>
<dbReference type="EMBL" id="BQNB010017801">
    <property type="protein sequence ID" value="GJT67362.1"/>
    <property type="molecule type" value="Genomic_DNA"/>
</dbReference>
<feature type="region of interest" description="Disordered" evidence="1">
    <location>
        <begin position="60"/>
        <end position="81"/>
    </location>
</feature>
<dbReference type="PANTHER" id="PTHR24559">
    <property type="entry name" value="TRANSPOSON TY3-I GAG-POL POLYPROTEIN"/>
    <property type="match status" value="1"/>
</dbReference>
<dbReference type="Gene3D" id="3.10.10.10">
    <property type="entry name" value="HIV Type 1 Reverse Transcriptase, subunit A, domain 1"/>
    <property type="match status" value="1"/>
</dbReference>
<protein>
    <submittedName>
        <fullName evidence="3">Reverse transcriptase domain-containing protein</fullName>
    </submittedName>
</protein>
<gene>
    <name evidence="3" type="ORF">Tco_1018842</name>
</gene>
<reference evidence="3" key="2">
    <citation type="submission" date="2022-01" db="EMBL/GenBank/DDBJ databases">
        <authorList>
            <person name="Yamashiro T."/>
            <person name="Shiraishi A."/>
            <person name="Satake H."/>
            <person name="Nakayama K."/>
        </authorList>
    </citation>
    <scope>NUCLEOTIDE SEQUENCE</scope>
</reference>
<dbReference type="Proteomes" id="UP001151760">
    <property type="component" value="Unassembled WGS sequence"/>
</dbReference>
<proteinExistence type="predicted"/>
<dbReference type="SUPFAM" id="SSF56672">
    <property type="entry name" value="DNA/RNA polymerases"/>
    <property type="match status" value="1"/>
</dbReference>
<dbReference type="InterPro" id="IPR000477">
    <property type="entry name" value="RT_dom"/>
</dbReference>